<name>A0ABS5F9B5_9PROT</name>
<keyword evidence="2" id="KW-1185">Reference proteome</keyword>
<evidence type="ECO:0000313" key="1">
    <source>
        <dbReference type="EMBL" id="MBR0669155.1"/>
    </source>
</evidence>
<gene>
    <name evidence="1" type="ORF">GXW71_32695</name>
</gene>
<dbReference type="RefSeq" id="WP_211857887.1">
    <property type="nucleotide sequence ID" value="NZ_JAAGBB010000086.1"/>
</dbReference>
<comment type="caution">
    <text evidence="1">The sequence shown here is derived from an EMBL/GenBank/DDBJ whole genome shotgun (WGS) entry which is preliminary data.</text>
</comment>
<dbReference type="EMBL" id="JAAGBB010000086">
    <property type="protein sequence ID" value="MBR0669155.1"/>
    <property type="molecule type" value="Genomic_DNA"/>
</dbReference>
<accession>A0ABS5F9B5</accession>
<reference evidence="2" key="1">
    <citation type="journal article" date="2021" name="Syst. Appl. Microbiol.">
        <title>Roseomonas hellenica sp. nov., isolated from roots of wild-growing Alkanna tinctoria.</title>
        <authorList>
            <person name="Rat A."/>
            <person name="Naranjo H.D."/>
            <person name="Lebbe L."/>
            <person name="Cnockaert M."/>
            <person name="Krigas N."/>
            <person name="Grigoriadou K."/>
            <person name="Maloupa E."/>
            <person name="Willems A."/>
        </authorList>
    </citation>
    <scope>NUCLEOTIDE SEQUENCE [LARGE SCALE GENOMIC DNA]</scope>
    <source>
        <strain evidence="2">LMG 31523</strain>
    </source>
</reference>
<dbReference type="Proteomes" id="UP001196870">
    <property type="component" value="Unassembled WGS sequence"/>
</dbReference>
<proteinExistence type="predicted"/>
<organism evidence="1 2">
    <name type="scientific">Plastoroseomonas hellenica</name>
    <dbReference type="NCBI Taxonomy" id="2687306"/>
    <lineage>
        <taxon>Bacteria</taxon>
        <taxon>Pseudomonadati</taxon>
        <taxon>Pseudomonadota</taxon>
        <taxon>Alphaproteobacteria</taxon>
        <taxon>Acetobacterales</taxon>
        <taxon>Acetobacteraceae</taxon>
        <taxon>Plastoroseomonas</taxon>
    </lineage>
</organism>
<protein>
    <submittedName>
        <fullName evidence="1">Uncharacterized protein</fullName>
    </submittedName>
</protein>
<evidence type="ECO:0000313" key="2">
    <source>
        <dbReference type="Proteomes" id="UP001196870"/>
    </source>
</evidence>
<sequence>MMVADPVLHWSQLPAGAPLGVVRQVAQRNALVAVASRAVGDRVEAAALIAIGEFLAATRDARSIEIPKTPRARQEVLEPAMLHPAAIVAAAVVLLWQAVMAERRDEWEADTAAILAQWSAPAAALPRPARRRRAGQA</sequence>